<protein>
    <recommendedName>
        <fullName evidence="2">histidine kinase</fullName>
        <ecNumber evidence="2">2.7.13.3</ecNumber>
    </recommendedName>
</protein>
<reference evidence="6 7" key="1">
    <citation type="submission" date="2023-07" db="EMBL/GenBank/DDBJ databases">
        <title>Sorghum-associated microbial communities from plants grown in Nebraska, USA.</title>
        <authorList>
            <person name="Schachtman D."/>
        </authorList>
    </citation>
    <scope>NUCLEOTIDE SEQUENCE [LARGE SCALE GENOMIC DNA]</scope>
    <source>
        <strain evidence="6 7">4249</strain>
    </source>
</reference>
<dbReference type="PANTHER" id="PTHR43102">
    <property type="entry name" value="SLR1143 PROTEIN"/>
    <property type="match status" value="1"/>
</dbReference>
<dbReference type="SUPFAM" id="SSF55785">
    <property type="entry name" value="PYP-like sensor domain (PAS domain)"/>
    <property type="match status" value="1"/>
</dbReference>
<dbReference type="SMART" id="SM00388">
    <property type="entry name" value="HisKA"/>
    <property type="match status" value="1"/>
</dbReference>
<dbReference type="InterPro" id="IPR036097">
    <property type="entry name" value="HisK_dim/P_sf"/>
</dbReference>
<dbReference type="Gene3D" id="3.30.565.10">
    <property type="entry name" value="Histidine kinase-like ATPase, C-terminal domain"/>
    <property type="match status" value="1"/>
</dbReference>
<dbReference type="EMBL" id="JAVDWU010000001">
    <property type="protein sequence ID" value="MDR7148872.1"/>
    <property type="molecule type" value="Genomic_DNA"/>
</dbReference>
<dbReference type="InterPro" id="IPR005467">
    <property type="entry name" value="His_kinase_dom"/>
</dbReference>
<proteinExistence type="predicted"/>
<dbReference type="InterPro" id="IPR000700">
    <property type="entry name" value="PAS-assoc_C"/>
</dbReference>
<dbReference type="InterPro" id="IPR003661">
    <property type="entry name" value="HisK_dim/P_dom"/>
</dbReference>
<gene>
    <name evidence="6" type="ORF">J2W49_000800</name>
</gene>
<feature type="domain" description="PAC" evidence="5">
    <location>
        <begin position="251"/>
        <end position="304"/>
    </location>
</feature>
<comment type="caution">
    <text evidence="6">The sequence shown here is derived from an EMBL/GenBank/DDBJ whole genome shotgun (WGS) entry which is preliminary data.</text>
</comment>
<dbReference type="InterPro" id="IPR036890">
    <property type="entry name" value="HATPase_C_sf"/>
</dbReference>
<evidence type="ECO:0000256" key="1">
    <source>
        <dbReference type="ARBA" id="ARBA00000085"/>
    </source>
</evidence>
<sequence length="544" mass="60344">MLIAPLPDNEERRLARLDGLSVLDTLPQQAFDDISALAQAICGTPIALITLIDRDRQWFKSRIGVDLTETPREVAFCSHAILHPDEPMVIGDTLKDQRFSDNPLVSGPTQVRFYAGAPIVTDDGFALGSVCVIDQQPRELSAVQLDALRRLSALVATLLEHEKARKQESARTAEAVSRQHEELSAMAVAGLDLLVYVDRNCIHQHVNDTFLEYWACTREQVIGRSLQELVGEQVFKDVIQSKFECALAGQTSHYHRVTRFPGRGLRHVQVALIPARNSQGAITGVVLRAQDVHEIRRREARLRETVSLLEQKTLQQERFIHMLSHDLREPINAINNFSNLLESDHQADLPDVGRQYLGFVRSGGARMGALLDDLLRFIQLDKHAMTTERVDLHSVMAQVQADVAPALTSSNGQLEVLRLPFVQGDAALLYNLLRNLVANGLQFARSGVPAHVRVRAERQAGFDLIHVEDNGIGIAPEHQEAVFDMLKRLHLRRAHPGSGLGLPIARRIASLHGGYLTLKSAPGEGSRFTLRLPLAHGIPNESPV</sequence>
<dbReference type="InterPro" id="IPR004358">
    <property type="entry name" value="Sig_transdc_His_kin-like_C"/>
</dbReference>
<dbReference type="Pfam" id="PF02518">
    <property type="entry name" value="HATPase_c"/>
    <property type="match status" value="1"/>
</dbReference>
<organism evidence="6 7">
    <name type="scientific">Hydrogenophaga palleronii</name>
    <dbReference type="NCBI Taxonomy" id="65655"/>
    <lineage>
        <taxon>Bacteria</taxon>
        <taxon>Pseudomonadati</taxon>
        <taxon>Pseudomonadota</taxon>
        <taxon>Betaproteobacteria</taxon>
        <taxon>Burkholderiales</taxon>
        <taxon>Comamonadaceae</taxon>
        <taxon>Hydrogenophaga</taxon>
    </lineage>
</organism>
<dbReference type="Gene3D" id="3.30.450.20">
    <property type="entry name" value="PAS domain"/>
    <property type="match status" value="1"/>
</dbReference>
<accession>A0ABU1WHX7</accession>
<dbReference type="SMART" id="SM00065">
    <property type="entry name" value="GAF"/>
    <property type="match status" value="1"/>
</dbReference>
<evidence type="ECO:0000256" key="2">
    <source>
        <dbReference type="ARBA" id="ARBA00012438"/>
    </source>
</evidence>
<dbReference type="CDD" id="cd00130">
    <property type="entry name" value="PAS"/>
    <property type="match status" value="1"/>
</dbReference>
<dbReference type="SMART" id="SM00387">
    <property type="entry name" value="HATPase_c"/>
    <property type="match status" value="1"/>
</dbReference>
<dbReference type="InterPro" id="IPR003018">
    <property type="entry name" value="GAF"/>
</dbReference>
<dbReference type="Gene3D" id="3.30.450.40">
    <property type="match status" value="1"/>
</dbReference>
<dbReference type="InterPro" id="IPR035965">
    <property type="entry name" value="PAS-like_dom_sf"/>
</dbReference>
<evidence type="ECO:0000259" key="5">
    <source>
        <dbReference type="PROSITE" id="PS50113"/>
    </source>
</evidence>
<dbReference type="Pfam" id="PF00512">
    <property type="entry name" value="HisKA"/>
    <property type="match status" value="1"/>
</dbReference>
<dbReference type="CDD" id="cd00082">
    <property type="entry name" value="HisKA"/>
    <property type="match status" value="1"/>
</dbReference>
<feature type="domain" description="Histidine kinase" evidence="4">
    <location>
        <begin position="322"/>
        <end position="536"/>
    </location>
</feature>
<dbReference type="PRINTS" id="PR00344">
    <property type="entry name" value="BCTRLSENSOR"/>
</dbReference>
<dbReference type="PANTHER" id="PTHR43102:SF2">
    <property type="entry name" value="GAF DOMAIN-CONTAINING PROTEIN"/>
    <property type="match status" value="1"/>
</dbReference>
<keyword evidence="3" id="KW-0597">Phosphoprotein</keyword>
<evidence type="ECO:0000313" key="7">
    <source>
        <dbReference type="Proteomes" id="UP001265700"/>
    </source>
</evidence>
<evidence type="ECO:0000256" key="3">
    <source>
        <dbReference type="ARBA" id="ARBA00022553"/>
    </source>
</evidence>
<dbReference type="EC" id="2.7.13.3" evidence="2"/>
<dbReference type="RefSeq" id="WP_310311802.1">
    <property type="nucleotide sequence ID" value="NZ_JAVDWU010000001.1"/>
</dbReference>
<dbReference type="PROSITE" id="PS50113">
    <property type="entry name" value="PAC"/>
    <property type="match status" value="1"/>
</dbReference>
<dbReference type="Pfam" id="PF01590">
    <property type="entry name" value="GAF"/>
    <property type="match status" value="1"/>
</dbReference>
<keyword evidence="7" id="KW-1185">Reference proteome</keyword>
<dbReference type="Proteomes" id="UP001265700">
    <property type="component" value="Unassembled WGS sequence"/>
</dbReference>
<dbReference type="SUPFAM" id="SSF55874">
    <property type="entry name" value="ATPase domain of HSP90 chaperone/DNA topoisomerase II/histidine kinase"/>
    <property type="match status" value="1"/>
</dbReference>
<comment type="catalytic activity">
    <reaction evidence="1">
        <text>ATP + protein L-histidine = ADP + protein N-phospho-L-histidine.</text>
        <dbReference type="EC" id="2.7.13.3"/>
    </reaction>
</comment>
<dbReference type="InterPro" id="IPR029016">
    <property type="entry name" value="GAF-like_dom_sf"/>
</dbReference>
<dbReference type="InterPro" id="IPR000014">
    <property type="entry name" value="PAS"/>
</dbReference>
<dbReference type="Gene3D" id="1.10.287.130">
    <property type="match status" value="1"/>
</dbReference>
<evidence type="ECO:0000313" key="6">
    <source>
        <dbReference type="EMBL" id="MDR7148872.1"/>
    </source>
</evidence>
<dbReference type="PROSITE" id="PS50109">
    <property type="entry name" value="HIS_KIN"/>
    <property type="match status" value="1"/>
</dbReference>
<dbReference type="SUPFAM" id="SSF55781">
    <property type="entry name" value="GAF domain-like"/>
    <property type="match status" value="1"/>
</dbReference>
<evidence type="ECO:0000259" key="4">
    <source>
        <dbReference type="PROSITE" id="PS50109"/>
    </source>
</evidence>
<dbReference type="NCBIfam" id="TIGR00229">
    <property type="entry name" value="sensory_box"/>
    <property type="match status" value="1"/>
</dbReference>
<dbReference type="SUPFAM" id="SSF47384">
    <property type="entry name" value="Homodimeric domain of signal transducing histidine kinase"/>
    <property type="match status" value="1"/>
</dbReference>
<name>A0ABU1WHX7_9BURK</name>
<dbReference type="InterPro" id="IPR003594">
    <property type="entry name" value="HATPase_dom"/>
</dbReference>
<dbReference type="InterPro" id="IPR013656">
    <property type="entry name" value="PAS_4"/>
</dbReference>
<dbReference type="Pfam" id="PF08448">
    <property type="entry name" value="PAS_4"/>
    <property type="match status" value="1"/>
</dbReference>